<evidence type="ECO:0000256" key="5">
    <source>
        <dbReference type="ARBA" id="ARBA00022692"/>
    </source>
</evidence>
<dbReference type="eggNOG" id="COG1115">
    <property type="taxonomic scope" value="Bacteria"/>
</dbReference>
<comment type="similarity">
    <text evidence="2 9">Belongs to the alanine or glycine:cation symporter (AGCS) (TC 2.A.25) family.</text>
</comment>
<proteinExistence type="inferred from homology"/>
<evidence type="ECO:0000313" key="11">
    <source>
        <dbReference type="Proteomes" id="UP000018733"/>
    </source>
</evidence>
<accession>V8QXT9</accession>
<comment type="caution">
    <text evidence="10">The sequence shown here is derived from an EMBL/GenBank/DDBJ whole genome shotgun (WGS) entry which is preliminary data.</text>
</comment>
<dbReference type="Gene3D" id="1.20.1740.10">
    <property type="entry name" value="Amino acid/polyamine transporter I"/>
    <property type="match status" value="1"/>
</dbReference>
<dbReference type="Proteomes" id="UP000018733">
    <property type="component" value="Unassembled WGS sequence"/>
</dbReference>
<dbReference type="GO" id="GO:0005886">
    <property type="term" value="C:plasma membrane"/>
    <property type="evidence" value="ECO:0007669"/>
    <property type="project" value="UniProtKB-SubCell"/>
</dbReference>
<dbReference type="HOGENOM" id="CLU_024867_0_0_4"/>
<feature type="transmembrane region" description="Helical" evidence="9">
    <location>
        <begin position="205"/>
        <end position="225"/>
    </location>
</feature>
<dbReference type="PANTHER" id="PTHR30330">
    <property type="entry name" value="AGSS FAMILY TRANSPORTER, SODIUM-ALANINE"/>
    <property type="match status" value="1"/>
</dbReference>
<keyword evidence="3 9" id="KW-0813">Transport</keyword>
<sequence length="488" mass="52267">MEKLVETIVSYIWGDALVYLALGVGLYFTVVTRAVQFRYFFEMIRLLRERKESADGISSFQAFCMALSGRVGVGNIAGVATAIAAGGPGAVFWMIVMALLGGASAFIESTLAQVYKERADNQYRGGSPYYIEKGLGLKSFAVLAASVICLSYGVLVPGIQANTIAESFSTAFQIPSYITGIIIVVLLGVIIFGGVKRIARVADKVVPIMAIAYIILMFTILGANVEKIPALLQLIISSAFGTHAIFGGIVGTAISWGVRRAVFSNVAGAGEATFSSAAAEVSHPAKQGLVQAFSVYIDTVVVCTSTALMILITGMYNVIPPGLSSPLVEHVPGLVAGTAYTQAAVSTVFADYGSGFVAIAIFLFAFTTLMAYYYIAETTMVYLDSKLRYPVLKFLLKIVFLVVVYLGSVESVSLMWGLGDIGFGSMCYLNFIAILLLSKKALKVLNDYDRQKKAGIDPVFDPKAAGIDGAEFWIEYSNHTVTSPHYSK</sequence>
<feature type="transmembrane region" description="Helical" evidence="9">
    <location>
        <begin position="355"/>
        <end position="375"/>
    </location>
</feature>
<evidence type="ECO:0000256" key="3">
    <source>
        <dbReference type="ARBA" id="ARBA00022448"/>
    </source>
</evidence>
<dbReference type="Pfam" id="PF01235">
    <property type="entry name" value="Na_Ala_symp"/>
    <property type="match status" value="1"/>
</dbReference>
<reference evidence="10 11" key="1">
    <citation type="journal article" date="2014" name="Genome Announc.">
        <title>Draft Genome Sequence of Advenella kashmirensis Strain W13003, a Polycyclic Aromatic Hydrocarbon-Degrading Bacterium.</title>
        <authorList>
            <person name="Wang X."/>
            <person name="Jin D."/>
            <person name="Zhou L."/>
            <person name="Wu L."/>
            <person name="An W."/>
            <person name="Zhao L."/>
        </authorList>
    </citation>
    <scope>NUCLEOTIDE SEQUENCE [LARGE SCALE GENOMIC DNA]</scope>
    <source>
        <strain evidence="10 11">W13003</strain>
    </source>
</reference>
<feature type="transmembrane region" description="Helical" evidence="9">
    <location>
        <begin position="174"/>
        <end position="193"/>
    </location>
</feature>
<evidence type="ECO:0000256" key="8">
    <source>
        <dbReference type="ARBA" id="ARBA00023136"/>
    </source>
</evidence>
<evidence type="ECO:0000313" key="10">
    <source>
        <dbReference type="EMBL" id="ETF04173.1"/>
    </source>
</evidence>
<evidence type="ECO:0000256" key="1">
    <source>
        <dbReference type="ARBA" id="ARBA00004651"/>
    </source>
</evidence>
<feature type="transmembrane region" description="Helical" evidence="9">
    <location>
        <begin position="387"/>
        <end position="408"/>
    </location>
</feature>
<dbReference type="InterPro" id="IPR001463">
    <property type="entry name" value="Na/Ala_symport"/>
</dbReference>
<keyword evidence="5 9" id="KW-0812">Transmembrane</keyword>
<dbReference type="FunFam" id="1.20.1740.10:FF:000004">
    <property type="entry name" value="Sodium:alanine symporter family protein"/>
    <property type="match status" value="1"/>
</dbReference>
<evidence type="ECO:0000256" key="7">
    <source>
        <dbReference type="ARBA" id="ARBA00022989"/>
    </source>
</evidence>
<dbReference type="OrthoDB" id="9806926at2"/>
<organism evidence="10 11">
    <name type="scientific">Advenella kashmirensis W13003</name>
    <dbReference type="NCBI Taxonomy" id="1424334"/>
    <lineage>
        <taxon>Bacteria</taxon>
        <taxon>Pseudomonadati</taxon>
        <taxon>Pseudomonadota</taxon>
        <taxon>Betaproteobacteria</taxon>
        <taxon>Burkholderiales</taxon>
        <taxon>Alcaligenaceae</taxon>
    </lineage>
</organism>
<comment type="subcellular location">
    <subcellularLocation>
        <location evidence="9">Cell inner membrane</location>
        <topology evidence="9">Multi-pass membrane protein</topology>
    </subcellularLocation>
    <subcellularLocation>
        <location evidence="1">Cell membrane</location>
        <topology evidence="1">Multi-pass membrane protein</topology>
    </subcellularLocation>
</comment>
<dbReference type="EMBL" id="AYXT01000001">
    <property type="protein sequence ID" value="ETF04173.1"/>
    <property type="molecule type" value="Genomic_DNA"/>
</dbReference>
<gene>
    <name evidence="10" type="ORF">W822_03095</name>
</gene>
<feature type="transmembrane region" description="Helical" evidence="9">
    <location>
        <begin position="16"/>
        <end position="41"/>
    </location>
</feature>
<keyword evidence="9" id="KW-0997">Cell inner membrane</keyword>
<dbReference type="GO" id="GO:0005283">
    <property type="term" value="F:amino acid:sodium symporter activity"/>
    <property type="evidence" value="ECO:0007669"/>
    <property type="project" value="InterPro"/>
</dbReference>
<protein>
    <submittedName>
        <fullName evidence="10">Sodium:alanine symporter</fullName>
    </submittedName>
</protein>
<keyword evidence="11" id="KW-1185">Reference proteome</keyword>
<feature type="transmembrane region" description="Helical" evidence="9">
    <location>
        <begin position="91"/>
        <end position="115"/>
    </location>
</feature>
<dbReference type="STRING" id="1424334.W822_03095"/>
<feature type="transmembrane region" description="Helical" evidence="9">
    <location>
        <begin position="135"/>
        <end position="154"/>
    </location>
</feature>
<feature type="transmembrane region" description="Helical" evidence="9">
    <location>
        <begin position="414"/>
        <end position="437"/>
    </location>
</feature>
<dbReference type="PANTHER" id="PTHR30330:SF7">
    <property type="entry name" value="SODIUM_PROTON-DEPENDENT ALANINE CARRIER PROTEIN YRBD-RELATED"/>
    <property type="match status" value="1"/>
</dbReference>
<evidence type="ECO:0000256" key="4">
    <source>
        <dbReference type="ARBA" id="ARBA00022475"/>
    </source>
</evidence>
<keyword evidence="6 9" id="KW-0769">Symport</keyword>
<keyword evidence="8 9" id="KW-0472">Membrane</keyword>
<dbReference type="NCBIfam" id="TIGR00835">
    <property type="entry name" value="agcS"/>
    <property type="match status" value="1"/>
</dbReference>
<name>V8QXT9_9BURK</name>
<feature type="transmembrane region" description="Helical" evidence="9">
    <location>
        <begin position="295"/>
        <end position="319"/>
    </location>
</feature>
<feature type="transmembrane region" description="Helical" evidence="9">
    <location>
        <begin position="231"/>
        <end position="254"/>
    </location>
</feature>
<evidence type="ECO:0000256" key="6">
    <source>
        <dbReference type="ARBA" id="ARBA00022847"/>
    </source>
</evidence>
<dbReference type="RefSeq" id="WP_024003686.1">
    <property type="nucleotide sequence ID" value="NZ_KI650979.1"/>
</dbReference>
<keyword evidence="4" id="KW-1003">Cell membrane</keyword>
<keyword evidence="7 9" id="KW-1133">Transmembrane helix</keyword>
<dbReference type="PATRIC" id="fig|1424334.3.peg.622"/>
<dbReference type="PRINTS" id="PR00175">
    <property type="entry name" value="NAALASMPORT"/>
</dbReference>
<evidence type="ECO:0000256" key="2">
    <source>
        <dbReference type="ARBA" id="ARBA00009261"/>
    </source>
</evidence>
<evidence type="ECO:0000256" key="9">
    <source>
        <dbReference type="RuleBase" id="RU363064"/>
    </source>
</evidence>
<dbReference type="AlphaFoldDB" id="V8QXT9"/>